<organism evidence="3">
    <name type="scientific">Chromera velia CCMP2878</name>
    <dbReference type="NCBI Taxonomy" id="1169474"/>
    <lineage>
        <taxon>Eukaryota</taxon>
        <taxon>Sar</taxon>
        <taxon>Alveolata</taxon>
        <taxon>Colpodellida</taxon>
        <taxon>Chromeraceae</taxon>
        <taxon>Chromera</taxon>
    </lineage>
</organism>
<accession>A0A0G4G390</accession>
<dbReference type="PANTHER" id="PTHR46880:SF5">
    <property type="entry name" value="DUF4371 DOMAIN-CONTAINING PROTEIN"/>
    <property type="match status" value="1"/>
</dbReference>
<feature type="compositionally biased region" description="Polar residues" evidence="1">
    <location>
        <begin position="53"/>
        <end position="63"/>
    </location>
</feature>
<feature type="domain" description="C17orf113 probable zinc finger" evidence="2">
    <location>
        <begin position="84"/>
        <end position="150"/>
    </location>
</feature>
<evidence type="ECO:0000313" key="3">
    <source>
        <dbReference type="EMBL" id="CEM22571.1"/>
    </source>
</evidence>
<dbReference type="EMBL" id="CDMZ01000841">
    <property type="protein sequence ID" value="CEM22571.1"/>
    <property type="molecule type" value="Genomic_DNA"/>
</dbReference>
<dbReference type="PhylomeDB" id="A0A0G4G390"/>
<dbReference type="VEuPathDB" id="CryptoDB:Cvel_19993"/>
<feature type="region of interest" description="Disordered" evidence="1">
    <location>
        <begin position="1"/>
        <end position="72"/>
    </location>
</feature>
<protein>
    <recommendedName>
        <fullName evidence="2">C17orf113 probable zinc finger domain-containing protein</fullName>
    </recommendedName>
</protein>
<evidence type="ECO:0000256" key="1">
    <source>
        <dbReference type="SAM" id="MobiDB-lite"/>
    </source>
</evidence>
<dbReference type="InterPro" id="IPR057456">
    <property type="entry name" value="Znf_C17orf113"/>
</dbReference>
<evidence type="ECO:0000259" key="2">
    <source>
        <dbReference type="Pfam" id="PF25431"/>
    </source>
</evidence>
<proteinExistence type="predicted"/>
<name>A0A0G4G390_9ALVE</name>
<dbReference type="Pfam" id="PF25431">
    <property type="entry name" value="zf-C17orf113"/>
    <property type="match status" value="1"/>
</dbReference>
<dbReference type="PANTHER" id="PTHR46880">
    <property type="entry name" value="RAS-ASSOCIATING DOMAIN-CONTAINING PROTEIN"/>
    <property type="match status" value="1"/>
</dbReference>
<sequence length="607" mass="66759">MQQSRLQAFGFTGKPPTKRQKTEGGEAPILGKENVSPYHDQDTNIIDVESEAPEQTQKQSSAASRKEAKALDNSAPNDWAVLRLTKDGRSNGAHCTLCEQFQCAGKLLENKKKGVWSNGEGAKNWGKENLKGHQQSKLHRAAVAADKAKKGGSAAADALNLFTNCVSGETVELVRLLEAVWRLSSDGKIGREIPPAIHFAEGMGAKPMLDKYMNKDEAGGEMVKCLSDALFEHRAEKVRKSLVFGVGIDEGTDRTKEPHLSSVVRFIDGRWLVTRPYSLTVWEAQTGKMLEMGKQEGGLFHSSRFMMQEAVSDGACADHALCSHLIDLSLWVVTAEIFDEERGGTPLEVDVWAVRAAFTAAVETAVRGESLLPPGVPPKSGQPGRTELTAAFRVFVATVVSDASTPQGGVDLPTLLACFKARTDAKTLFLTEEEEKKLGEWGERKNFSKVAELAIQKEVAMESECRGQLFAAWVKSTEERDLLQAGQARALFTQNTPPHENKYSSLLLSNPSLRSVALAVMTVRDDYTTPFEVAMRGLLMGETMVMHMPLLDNSVELLHWTGEEACITYLLFNPPNPPVRNAPHYDRLKRVVKADRDAERAFFAEMS</sequence>
<reference evidence="3" key="1">
    <citation type="submission" date="2014-11" db="EMBL/GenBank/DDBJ databases">
        <authorList>
            <person name="Otto D Thomas"/>
            <person name="Naeem Raeece"/>
        </authorList>
    </citation>
    <scope>NUCLEOTIDE SEQUENCE</scope>
</reference>
<dbReference type="AlphaFoldDB" id="A0A0G4G390"/>
<gene>
    <name evidence="3" type="ORF">Cvel_19993</name>
</gene>